<dbReference type="GO" id="GO:0016998">
    <property type="term" value="P:cell wall macromolecule catabolic process"/>
    <property type="evidence" value="ECO:0007669"/>
    <property type="project" value="InterPro"/>
</dbReference>
<comment type="catalytic activity">
    <reaction evidence="1 7">
        <text>Hydrolysis of (1-&gt;4)-beta-linkages between N-acetylmuramic acid and N-acetyl-D-glucosamine residues in a peptidoglycan and between N-acetyl-D-glucosamine residues in chitodextrins.</text>
        <dbReference type="EC" id="3.2.1.17"/>
    </reaction>
</comment>
<comment type="caution">
    <text evidence="9">The sequence shown here is derived from an EMBL/GenBank/DDBJ whole genome shotgun (WGS) entry which is preliminary data.</text>
</comment>
<dbReference type="InterPro" id="IPR023346">
    <property type="entry name" value="Lysozyme-like_dom_sf"/>
</dbReference>
<keyword evidence="5" id="KW-1035">Host cytoplasm</keyword>
<dbReference type="Pfam" id="PF00959">
    <property type="entry name" value="Phage_lysozyme"/>
    <property type="match status" value="1"/>
</dbReference>
<dbReference type="EMBL" id="SRYW01000021">
    <property type="protein sequence ID" value="TGY31938.1"/>
    <property type="molecule type" value="Genomic_DNA"/>
</dbReference>
<protein>
    <recommendedName>
        <fullName evidence="7">Lysozyme</fullName>
        <ecNumber evidence="7">3.2.1.17</ecNumber>
    </recommendedName>
</protein>
<keyword evidence="6 7" id="KW-0326">Glycosidase</keyword>
<evidence type="ECO:0000256" key="4">
    <source>
        <dbReference type="ARBA" id="ARBA00022801"/>
    </source>
</evidence>
<evidence type="ECO:0000256" key="8">
    <source>
        <dbReference type="SAM" id="MobiDB-lite"/>
    </source>
</evidence>
<accession>A0A4S2CSZ9</accession>
<comment type="similarity">
    <text evidence="7">Belongs to the glycosyl hydrolase 24 family.</text>
</comment>
<organism evidence="9 10">
    <name type="scientific">Stenotrophomonas maltophilia</name>
    <name type="common">Pseudomonas maltophilia</name>
    <name type="synonym">Xanthomonas maltophilia</name>
    <dbReference type="NCBI Taxonomy" id="40324"/>
    <lineage>
        <taxon>Bacteria</taxon>
        <taxon>Pseudomonadati</taxon>
        <taxon>Pseudomonadota</taxon>
        <taxon>Gammaproteobacteria</taxon>
        <taxon>Lysobacterales</taxon>
        <taxon>Lysobacteraceae</taxon>
        <taxon>Stenotrophomonas</taxon>
        <taxon>Stenotrophomonas maltophilia group</taxon>
    </lineage>
</organism>
<dbReference type="GO" id="GO:0003796">
    <property type="term" value="F:lysozyme activity"/>
    <property type="evidence" value="ECO:0007669"/>
    <property type="project" value="UniProtKB-EC"/>
</dbReference>
<feature type="compositionally biased region" description="Pro residues" evidence="8">
    <location>
        <begin position="1"/>
        <end position="13"/>
    </location>
</feature>
<dbReference type="InterPro" id="IPR023347">
    <property type="entry name" value="Lysozyme_dom_sf"/>
</dbReference>
<evidence type="ECO:0000256" key="7">
    <source>
        <dbReference type="RuleBase" id="RU003788"/>
    </source>
</evidence>
<keyword evidence="3 7" id="KW-0081">Bacteriolytic enzyme</keyword>
<dbReference type="Gene3D" id="1.10.530.40">
    <property type="match status" value="1"/>
</dbReference>
<evidence type="ECO:0000256" key="6">
    <source>
        <dbReference type="ARBA" id="ARBA00023295"/>
    </source>
</evidence>
<dbReference type="PANTHER" id="PTHR38107">
    <property type="match status" value="1"/>
</dbReference>
<dbReference type="GO" id="GO:0009253">
    <property type="term" value="P:peptidoglycan catabolic process"/>
    <property type="evidence" value="ECO:0007669"/>
    <property type="project" value="InterPro"/>
</dbReference>
<evidence type="ECO:0000256" key="2">
    <source>
        <dbReference type="ARBA" id="ARBA00022529"/>
    </source>
</evidence>
<dbReference type="InterPro" id="IPR034690">
    <property type="entry name" value="Endolysin_T4_type"/>
</dbReference>
<dbReference type="EC" id="3.2.1.17" evidence="7"/>
<dbReference type="HAMAP" id="MF_04110">
    <property type="entry name" value="ENDOLYSIN_T4"/>
    <property type="match status" value="1"/>
</dbReference>
<dbReference type="CDD" id="cd00737">
    <property type="entry name" value="lyz_endolysin_autolysin"/>
    <property type="match status" value="1"/>
</dbReference>
<keyword evidence="2 7" id="KW-0929">Antimicrobial</keyword>
<dbReference type="InterPro" id="IPR033907">
    <property type="entry name" value="Endolysin_autolysin"/>
</dbReference>
<dbReference type="OrthoDB" id="8141296at2"/>
<reference evidence="9 10" key="1">
    <citation type="submission" date="2019-04" db="EMBL/GenBank/DDBJ databases">
        <title>Microbes associate with the intestines of laboratory mice.</title>
        <authorList>
            <person name="Navarre W."/>
            <person name="Wong E."/>
            <person name="Huang K."/>
            <person name="Tropini C."/>
            <person name="Ng K."/>
            <person name="Yu B."/>
        </authorList>
    </citation>
    <scope>NUCLEOTIDE SEQUENCE [LARGE SCALE GENOMIC DNA]</scope>
    <source>
        <strain evidence="9 10">NM62_B4-13</strain>
    </source>
</reference>
<sequence>MSPRPPGVAPPPGCTQTTRGSTMNTMTLSQQGIDWLKRVEGQRLQPYDDQTGKAITAWVPGATVGYGHLIVATEWKTLGRVITLEEAEALLRQDLAPFEATVRGCIGTTLTQCQFDALTILCFNIGGGSFKASSVVRMINRPQAPTSYASLQAAWMAWTRSQGKVMQGLVNRRAAEWRMYDSGSYAHW</sequence>
<dbReference type="Proteomes" id="UP000306631">
    <property type="component" value="Unassembled WGS sequence"/>
</dbReference>
<dbReference type="SUPFAM" id="SSF53955">
    <property type="entry name" value="Lysozyme-like"/>
    <property type="match status" value="1"/>
</dbReference>
<dbReference type="GO" id="GO:0042742">
    <property type="term" value="P:defense response to bacterium"/>
    <property type="evidence" value="ECO:0007669"/>
    <property type="project" value="UniProtKB-KW"/>
</dbReference>
<gene>
    <name evidence="9" type="ORF">E5352_17760</name>
</gene>
<feature type="region of interest" description="Disordered" evidence="8">
    <location>
        <begin position="1"/>
        <end position="21"/>
    </location>
</feature>
<dbReference type="InterPro" id="IPR002196">
    <property type="entry name" value="Glyco_hydro_24"/>
</dbReference>
<evidence type="ECO:0000313" key="10">
    <source>
        <dbReference type="Proteomes" id="UP000306631"/>
    </source>
</evidence>
<dbReference type="AlphaFoldDB" id="A0A4S2CSZ9"/>
<dbReference type="InterPro" id="IPR051018">
    <property type="entry name" value="Bacteriophage_GH24"/>
</dbReference>
<dbReference type="PANTHER" id="PTHR38107:SF3">
    <property type="entry name" value="LYSOZYME RRRD-RELATED"/>
    <property type="match status" value="1"/>
</dbReference>
<dbReference type="GO" id="GO:0031640">
    <property type="term" value="P:killing of cells of another organism"/>
    <property type="evidence" value="ECO:0007669"/>
    <property type="project" value="UniProtKB-KW"/>
</dbReference>
<evidence type="ECO:0000256" key="3">
    <source>
        <dbReference type="ARBA" id="ARBA00022638"/>
    </source>
</evidence>
<name>A0A4S2CSZ9_STEMA</name>
<evidence type="ECO:0000313" key="9">
    <source>
        <dbReference type="EMBL" id="TGY31938.1"/>
    </source>
</evidence>
<evidence type="ECO:0000256" key="5">
    <source>
        <dbReference type="ARBA" id="ARBA00023200"/>
    </source>
</evidence>
<evidence type="ECO:0000256" key="1">
    <source>
        <dbReference type="ARBA" id="ARBA00000632"/>
    </source>
</evidence>
<proteinExistence type="inferred from homology"/>
<keyword evidence="4 7" id="KW-0378">Hydrolase</keyword>